<keyword evidence="3" id="KW-1185">Reference proteome</keyword>
<dbReference type="Proteomes" id="UP000005426">
    <property type="component" value="Unassembled WGS sequence"/>
</dbReference>
<evidence type="ECO:0000313" key="2">
    <source>
        <dbReference type="EMBL" id="EHK42996.1"/>
    </source>
</evidence>
<gene>
    <name evidence="2" type="ORF">TRIATDRAFT_300976</name>
</gene>
<feature type="compositionally biased region" description="Basic and acidic residues" evidence="1">
    <location>
        <begin position="30"/>
        <end position="42"/>
    </location>
</feature>
<dbReference type="EMBL" id="ABDG02000026">
    <property type="protein sequence ID" value="EHK42996.1"/>
    <property type="molecule type" value="Genomic_DNA"/>
</dbReference>
<protein>
    <submittedName>
        <fullName evidence="2">Uncharacterized protein</fullName>
    </submittedName>
</protein>
<dbReference type="HOGENOM" id="CLU_1489216_0_0_1"/>
<organism evidence="2 3">
    <name type="scientific">Hypocrea atroviridis (strain ATCC 20476 / IMI 206040)</name>
    <name type="common">Trichoderma atroviride</name>
    <dbReference type="NCBI Taxonomy" id="452589"/>
    <lineage>
        <taxon>Eukaryota</taxon>
        <taxon>Fungi</taxon>
        <taxon>Dikarya</taxon>
        <taxon>Ascomycota</taxon>
        <taxon>Pezizomycotina</taxon>
        <taxon>Sordariomycetes</taxon>
        <taxon>Hypocreomycetidae</taxon>
        <taxon>Hypocreales</taxon>
        <taxon>Hypocreaceae</taxon>
        <taxon>Trichoderma</taxon>
    </lineage>
</organism>
<feature type="region of interest" description="Disordered" evidence="1">
    <location>
        <begin position="1"/>
        <end position="75"/>
    </location>
</feature>
<name>G9P3N9_HYPAI</name>
<proteinExistence type="predicted"/>
<evidence type="ECO:0000256" key="1">
    <source>
        <dbReference type="SAM" id="MobiDB-lite"/>
    </source>
</evidence>
<sequence>MKREEEKRRRKTTNRSRHFRGFQQNWSRESNLRRPRTGDEKKNRHQKRIGGNQKSFAYQKKKNEEDKGKKSITPANPIFLNRGQQCFFLARGEKETRFRGRSTARDSSAACGKMAVGLVYHPMQALTLQHLRIICCWSFFMFGNAKGKSLISTTPLAQSRKPKACLTNRTETWEGMLMLAS</sequence>
<evidence type="ECO:0000313" key="3">
    <source>
        <dbReference type="Proteomes" id="UP000005426"/>
    </source>
</evidence>
<reference evidence="2 3" key="1">
    <citation type="journal article" date="2011" name="Genome Biol.">
        <title>Comparative genome sequence analysis underscores mycoparasitism as the ancestral life style of Trichoderma.</title>
        <authorList>
            <person name="Kubicek C.P."/>
            <person name="Herrera-Estrella A."/>
            <person name="Seidl-Seiboth V."/>
            <person name="Martinez D.A."/>
            <person name="Druzhinina I.S."/>
            <person name="Thon M."/>
            <person name="Zeilinger S."/>
            <person name="Casas-Flores S."/>
            <person name="Horwitz B.A."/>
            <person name="Mukherjee P.K."/>
            <person name="Mukherjee M."/>
            <person name="Kredics L."/>
            <person name="Alcaraz L.D."/>
            <person name="Aerts A."/>
            <person name="Antal Z."/>
            <person name="Atanasova L."/>
            <person name="Cervantes-Badillo M.G."/>
            <person name="Challacombe J."/>
            <person name="Chertkov O."/>
            <person name="McCluskey K."/>
            <person name="Coulpier F."/>
            <person name="Deshpande N."/>
            <person name="von Doehren H."/>
            <person name="Ebbole D.J."/>
            <person name="Esquivel-Naranjo E.U."/>
            <person name="Fekete E."/>
            <person name="Flipphi M."/>
            <person name="Glaser F."/>
            <person name="Gomez-Rodriguez E.Y."/>
            <person name="Gruber S."/>
            <person name="Han C."/>
            <person name="Henrissat B."/>
            <person name="Hermosa R."/>
            <person name="Hernandez-Onate M."/>
            <person name="Karaffa L."/>
            <person name="Kosti I."/>
            <person name="Le Crom S."/>
            <person name="Lindquist E."/>
            <person name="Lucas S."/>
            <person name="Luebeck M."/>
            <person name="Luebeck P.S."/>
            <person name="Margeot A."/>
            <person name="Metz B."/>
            <person name="Misra M."/>
            <person name="Nevalainen H."/>
            <person name="Omann M."/>
            <person name="Packer N."/>
            <person name="Perrone G."/>
            <person name="Uresti-Rivera E.E."/>
            <person name="Salamov A."/>
            <person name="Schmoll M."/>
            <person name="Seiboth B."/>
            <person name="Shapiro H."/>
            <person name="Sukno S."/>
            <person name="Tamayo-Ramos J.A."/>
            <person name="Tisch D."/>
            <person name="Wiest A."/>
            <person name="Wilkinson H.H."/>
            <person name="Zhang M."/>
            <person name="Coutinho P.M."/>
            <person name="Kenerley C.M."/>
            <person name="Monte E."/>
            <person name="Baker S.E."/>
            <person name="Grigoriev I.V."/>
        </authorList>
    </citation>
    <scope>NUCLEOTIDE SEQUENCE [LARGE SCALE GENOMIC DNA]</scope>
    <source>
        <strain evidence="3">ATCC 20476 / IMI 206040</strain>
    </source>
</reference>
<comment type="caution">
    <text evidence="2">The sequence shown here is derived from an EMBL/GenBank/DDBJ whole genome shotgun (WGS) entry which is preliminary data.</text>
</comment>
<accession>G9P3N9</accession>
<feature type="compositionally biased region" description="Basic residues" evidence="1">
    <location>
        <begin position="8"/>
        <end position="20"/>
    </location>
</feature>
<dbReference type="AlphaFoldDB" id="G9P3N9"/>